<reference evidence="2 3" key="1">
    <citation type="submission" date="2017-11" db="EMBL/GenBank/DDBJ databases">
        <title>De-novo sequencing of pomegranate (Punica granatum L.) genome.</title>
        <authorList>
            <person name="Akparov Z."/>
            <person name="Amiraslanov A."/>
            <person name="Hajiyeva S."/>
            <person name="Abbasov M."/>
            <person name="Kaur K."/>
            <person name="Hamwieh A."/>
            <person name="Solovyev V."/>
            <person name="Salamov A."/>
            <person name="Braich B."/>
            <person name="Kosarev P."/>
            <person name="Mahmoud A."/>
            <person name="Hajiyev E."/>
            <person name="Babayeva S."/>
            <person name="Izzatullayeva V."/>
            <person name="Mammadov A."/>
            <person name="Mammadov A."/>
            <person name="Sharifova S."/>
            <person name="Ojaghi J."/>
            <person name="Eynullazada K."/>
            <person name="Bayramov B."/>
            <person name="Abdulazimova A."/>
            <person name="Shahmuradov I."/>
        </authorList>
    </citation>
    <scope>NUCLEOTIDE SEQUENCE [LARGE SCALE GENOMIC DNA]</scope>
    <source>
        <strain evidence="3">cv. AG2017</strain>
        <tissue evidence="2">Leaf</tissue>
    </source>
</reference>
<accession>A0A2I0JKP7</accession>
<protein>
    <submittedName>
        <fullName evidence="2">Uncharacterized protein</fullName>
    </submittedName>
</protein>
<keyword evidence="3" id="KW-1185">Reference proteome</keyword>
<dbReference type="Proteomes" id="UP000233551">
    <property type="component" value="Unassembled WGS sequence"/>
</dbReference>
<proteinExistence type="predicted"/>
<feature type="region of interest" description="Disordered" evidence="1">
    <location>
        <begin position="81"/>
        <end position="106"/>
    </location>
</feature>
<sequence length="147" mass="16646">MFESRVTRLNVWKGARVQRNARTGKERYATGHALACTGARGCSDTRSGAQTCAGRQALGTSRTYWEHACMHARREMLGRMGAGSRAVTSERARGESARKEHARAGDAERLGVRRVHFSPESTVMSRNHLFDLKRKLKYFKWINQVHQ</sequence>
<evidence type="ECO:0000313" key="2">
    <source>
        <dbReference type="EMBL" id="PKI56838.1"/>
    </source>
</evidence>
<gene>
    <name evidence="2" type="ORF">CRG98_022796</name>
</gene>
<feature type="compositionally biased region" description="Basic and acidic residues" evidence="1">
    <location>
        <begin position="88"/>
        <end position="106"/>
    </location>
</feature>
<organism evidence="2 3">
    <name type="scientific">Punica granatum</name>
    <name type="common">Pomegranate</name>
    <dbReference type="NCBI Taxonomy" id="22663"/>
    <lineage>
        <taxon>Eukaryota</taxon>
        <taxon>Viridiplantae</taxon>
        <taxon>Streptophyta</taxon>
        <taxon>Embryophyta</taxon>
        <taxon>Tracheophyta</taxon>
        <taxon>Spermatophyta</taxon>
        <taxon>Magnoliopsida</taxon>
        <taxon>eudicotyledons</taxon>
        <taxon>Gunneridae</taxon>
        <taxon>Pentapetalae</taxon>
        <taxon>rosids</taxon>
        <taxon>malvids</taxon>
        <taxon>Myrtales</taxon>
        <taxon>Lythraceae</taxon>
        <taxon>Punica</taxon>
    </lineage>
</organism>
<comment type="caution">
    <text evidence="2">The sequence shown here is derived from an EMBL/GenBank/DDBJ whole genome shotgun (WGS) entry which is preliminary data.</text>
</comment>
<evidence type="ECO:0000256" key="1">
    <source>
        <dbReference type="SAM" id="MobiDB-lite"/>
    </source>
</evidence>
<dbReference type="EMBL" id="PGOL01001567">
    <property type="protein sequence ID" value="PKI56838.1"/>
    <property type="molecule type" value="Genomic_DNA"/>
</dbReference>
<name>A0A2I0JKP7_PUNGR</name>
<dbReference type="AlphaFoldDB" id="A0A2I0JKP7"/>
<evidence type="ECO:0000313" key="3">
    <source>
        <dbReference type="Proteomes" id="UP000233551"/>
    </source>
</evidence>